<proteinExistence type="predicted"/>
<dbReference type="PANTHER" id="PTHR31659">
    <property type="entry name" value="PROTEIN: UPF0503-LIKE PROTEIN, PUTATIVE (DUF740)-RELATED"/>
    <property type="match status" value="1"/>
</dbReference>
<evidence type="ECO:0000313" key="3">
    <source>
        <dbReference type="Proteomes" id="UP001152484"/>
    </source>
</evidence>
<evidence type="ECO:0000313" key="2">
    <source>
        <dbReference type="EMBL" id="CAH9068166.1"/>
    </source>
</evidence>
<dbReference type="InterPro" id="IPR008004">
    <property type="entry name" value="OCTOPUS-like"/>
</dbReference>
<feature type="compositionally biased region" description="Basic and acidic residues" evidence="1">
    <location>
        <begin position="520"/>
        <end position="531"/>
    </location>
</feature>
<dbReference type="GO" id="GO:0005886">
    <property type="term" value="C:plasma membrane"/>
    <property type="evidence" value="ECO:0007669"/>
    <property type="project" value="TreeGrafter"/>
</dbReference>
<protein>
    <submittedName>
        <fullName evidence="2">Uncharacterized protein</fullName>
    </submittedName>
</protein>
<feature type="compositionally biased region" description="Pro residues" evidence="1">
    <location>
        <begin position="9"/>
        <end position="19"/>
    </location>
</feature>
<feature type="region of interest" description="Disordered" evidence="1">
    <location>
        <begin position="520"/>
        <end position="557"/>
    </location>
</feature>
<dbReference type="PANTHER" id="PTHR31659:SF9">
    <property type="entry name" value="PROTEIN: UPF0503-LIKE PROTEIN, PUTATIVE (DUF740)-RELATED"/>
    <property type="match status" value="1"/>
</dbReference>
<gene>
    <name evidence="2" type="ORF">CEURO_LOCUS2753</name>
</gene>
<feature type="compositionally biased region" description="Low complexity" evidence="1">
    <location>
        <begin position="112"/>
        <end position="131"/>
    </location>
</feature>
<feature type="compositionally biased region" description="Low complexity" evidence="1">
    <location>
        <begin position="385"/>
        <end position="394"/>
    </location>
</feature>
<name>A0A9P0YM58_CUSEU</name>
<dbReference type="Pfam" id="PF05340">
    <property type="entry name" value="DUF740"/>
    <property type="match status" value="1"/>
</dbReference>
<dbReference type="OrthoDB" id="1301243at2759"/>
<dbReference type="EMBL" id="CAMAPE010000005">
    <property type="protein sequence ID" value="CAH9068166.1"/>
    <property type="molecule type" value="Genomic_DNA"/>
</dbReference>
<feature type="region of interest" description="Disordered" evidence="1">
    <location>
        <begin position="381"/>
        <end position="416"/>
    </location>
</feature>
<sequence length="617" mass="67689">MNPTAADPTQPPPVPPSQPPRSSFSCDHHPDEKFSGFCPECLRQRLTTLDQSSSNNNPSTSSRRNSTSSAAAAIKSLFSKPSTSSASHLPPPPPGKSSRPATFIPELRRTKSLSASKNESLSLSAAAASAAVEPQRRSCDVRGRNTIFSLDEGVKLRGSQNPHSKAIAEAVNGSQEAEHCQHSGNDQEITELQEAQAENPVRAGPDYWEIFGEEGVEGDILNKPMKDHIDLDSQTKKPSSSSSLAGSILSTALLSKKWQKWRKKQKLKKQENSNNGKSYAAFPAEKSVSKKHNAEIQPEMADYGFGRRSCDTDPRFSLDVSRISFDGPRYSLDEPRASCDGYLNGRTIPFPRTMAPMVSVVEDDAPFVHVPRADTQIPVVDEDSSSSVMMNSTSSDEKYLPGGSAQTRDYYLDSSTRRRKSLDRSTSIRKTAAAVVAEIDEMKTAHSFHRSKGLLTGEKDSLTHSNSMRDDVSETFELTSSKDSSSMIGGADGTKKGMKKSKKWAWNIFGFIYRRGGGNKDDDNDDTRYRSWQDQQGDNRNGSGGAGANRKLFRSNSSVSWRDSTNNLGAFEAARKSSAEMNSGNGKVRKDEFVFGRNRSACYYTNRFENGLKPVLT</sequence>
<accession>A0A9P0YM58</accession>
<reference evidence="2" key="1">
    <citation type="submission" date="2022-07" db="EMBL/GenBank/DDBJ databases">
        <authorList>
            <person name="Macas J."/>
            <person name="Novak P."/>
            <person name="Neumann P."/>
        </authorList>
    </citation>
    <scope>NUCLEOTIDE SEQUENCE</scope>
</reference>
<feature type="region of interest" description="Disordered" evidence="1">
    <location>
        <begin position="48"/>
        <end position="139"/>
    </location>
</feature>
<dbReference type="Proteomes" id="UP001152484">
    <property type="component" value="Unassembled WGS sequence"/>
</dbReference>
<feature type="region of interest" description="Disordered" evidence="1">
    <location>
        <begin position="1"/>
        <end position="29"/>
    </location>
</feature>
<dbReference type="AlphaFoldDB" id="A0A9P0YM58"/>
<evidence type="ECO:0000256" key="1">
    <source>
        <dbReference type="SAM" id="MobiDB-lite"/>
    </source>
</evidence>
<feature type="compositionally biased region" description="Polar residues" evidence="1">
    <location>
        <begin position="476"/>
        <end position="487"/>
    </location>
</feature>
<comment type="caution">
    <text evidence="2">The sequence shown here is derived from an EMBL/GenBank/DDBJ whole genome shotgun (WGS) entry which is preliminary data.</text>
</comment>
<keyword evidence="3" id="KW-1185">Reference proteome</keyword>
<feature type="region of interest" description="Disordered" evidence="1">
    <location>
        <begin position="476"/>
        <end position="497"/>
    </location>
</feature>
<organism evidence="2 3">
    <name type="scientific">Cuscuta europaea</name>
    <name type="common">European dodder</name>
    <dbReference type="NCBI Taxonomy" id="41803"/>
    <lineage>
        <taxon>Eukaryota</taxon>
        <taxon>Viridiplantae</taxon>
        <taxon>Streptophyta</taxon>
        <taxon>Embryophyta</taxon>
        <taxon>Tracheophyta</taxon>
        <taxon>Spermatophyta</taxon>
        <taxon>Magnoliopsida</taxon>
        <taxon>eudicotyledons</taxon>
        <taxon>Gunneridae</taxon>
        <taxon>Pentapetalae</taxon>
        <taxon>asterids</taxon>
        <taxon>lamiids</taxon>
        <taxon>Solanales</taxon>
        <taxon>Convolvulaceae</taxon>
        <taxon>Cuscuteae</taxon>
        <taxon>Cuscuta</taxon>
        <taxon>Cuscuta subgen. Cuscuta</taxon>
    </lineage>
</organism>
<feature type="compositionally biased region" description="Low complexity" evidence="1">
    <location>
        <begin position="52"/>
        <end position="73"/>
    </location>
</feature>